<dbReference type="VEuPathDB" id="FungiDB:BCV72DRAFT_223242"/>
<reference evidence="2" key="1">
    <citation type="journal article" date="2016" name="Proc. Natl. Acad. Sci. U.S.A.">
        <title>Lipid metabolic changes in an early divergent fungus govern the establishment of a mutualistic symbiosis with endobacteria.</title>
        <authorList>
            <person name="Lastovetsky O.A."/>
            <person name="Gaspar M.L."/>
            <person name="Mondo S.J."/>
            <person name="LaButti K.M."/>
            <person name="Sandor L."/>
            <person name="Grigoriev I.V."/>
            <person name="Henry S.A."/>
            <person name="Pawlowska T.E."/>
        </authorList>
    </citation>
    <scope>NUCLEOTIDE SEQUENCE [LARGE SCALE GENOMIC DNA]</scope>
    <source>
        <strain evidence="2">ATCC 52814</strain>
    </source>
</reference>
<organism evidence="2">
    <name type="scientific">Rhizopus microsporus var. microsporus</name>
    <dbReference type="NCBI Taxonomy" id="86635"/>
    <lineage>
        <taxon>Eukaryota</taxon>
        <taxon>Fungi</taxon>
        <taxon>Fungi incertae sedis</taxon>
        <taxon>Mucoromycota</taxon>
        <taxon>Mucoromycotina</taxon>
        <taxon>Mucoromycetes</taxon>
        <taxon>Mucorales</taxon>
        <taxon>Mucorineae</taxon>
        <taxon>Rhizopodaceae</taxon>
        <taxon>Rhizopus</taxon>
    </lineage>
</organism>
<dbReference type="AlphaFoldDB" id="A0A1X0RBL9"/>
<feature type="domain" description="PX" evidence="1">
    <location>
        <begin position="2"/>
        <end position="117"/>
    </location>
</feature>
<evidence type="ECO:0000313" key="2">
    <source>
        <dbReference type="EMBL" id="ORE09384.1"/>
    </source>
</evidence>
<dbReference type="Gene3D" id="3.30.1520.10">
    <property type="entry name" value="Phox-like domain"/>
    <property type="match status" value="1"/>
</dbReference>
<dbReference type="Pfam" id="PF00787">
    <property type="entry name" value="PX"/>
    <property type="match status" value="1"/>
</dbReference>
<dbReference type="SUPFAM" id="SSF54277">
    <property type="entry name" value="CAD &amp; PB1 domains"/>
    <property type="match status" value="1"/>
</dbReference>
<dbReference type="GO" id="GO:0035091">
    <property type="term" value="F:phosphatidylinositol binding"/>
    <property type="evidence" value="ECO:0007669"/>
    <property type="project" value="InterPro"/>
</dbReference>
<proteinExistence type="predicted"/>
<dbReference type="InterPro" id="IPR001683">
    <property type="entry name" value="PX_dom"/>
</dbReference>
<protein>
    <recommendedName>
        <fullName evidence="1">PX domain-containing protein</fullName>
    </recommendedName>
</protein>
<dbReference type="CDD" id="cd06093">
    <property type="entry name" value="PX_domain"/>
    <property type="match status" value="1"/>
</dbReference>
<dbReference type="PROSITE" id="PS50195">
    <property type="entry name" value="PX"/>
    <property type="match status" value="1"/>
</dbReference>
<dbReference type="Proteomes" id="UP000242414">
    <property type="component" value="Unassembled WGS sequence"/>
</dbReference>
<dbReference type="EMBL" id="KV921876">
    <property type="protein sequence ID" value="ORE09384.1"/>
    <property type="molecule type" value="Genomic_DNA"/>
</dbReference>
<accession>A0A1X0RBL9</accession>
<dbReference type="SMART" id="SM00312">
    <property type="entry name" value="PX"/>
    <property type="match status" value="1"/>
</dbReference>
<sequence>MTICNIKDITVKPFERGQDKHIWFPVQIELDNHDKIEVYRRYSDFIRFYEQLQTIDKGTYLPLKMDNKKTYWIKRHQKYSQRQAELEKFCKYLLALPSAITSSDFYISFFNLDVSSDTSSSGSSSHGDSCTDLLRNDTILEEEEDVIRIKLVYDAHNIIILRVPRSITFNELKSKIIQKFALLNINLSPHLILLTLSNHQQQTSSASSITENVVVISSETHFVDAMQTQWLHDKKITARILSI</sequence>
<evidence type="ECO:0000259" key="1">
    <source>
        <dbReference type="PROSITE" id="PS50195"/>
    </source>
</evidence>
<dbReference type="OrthoDB" id="2277268at2759"/>
<dbReference type="InterPro" id="IPR036871">
    <property type="entry name" value="PX_dom_sf"/>
</dbReference>
<name>A0A1X0RBL9_RHIZD</name>
<gene>
    <name evidence="2" type="ORF">BCV72DRAFT_223242</name>
</gene>
<dbReference type="SUPFAM" id="SSF64268">
    <property type="entry name" value="PX domain"/>
    <property type="match status" value="1"/>
</dbReference>
<dbReference type="Gene3D" id="3.10.20.90">
    <property type="entry name" value="Phosphatidylinositol 3-kinase Catalytic Subunit, Chain A, domain 1"/>
    <property type="match status" value="1"/>
</dbReference>